<evidence type="ECO:0000313" key="3">
    <source>
        <dbReference type="Proteomes" id="UP000612899"/>
    </source>
</evidence>
<dbReference type="InterPro" id="IPR058502">
    <property type="entry name" value="PLL-like_beta-prop"/>
</dbReference>
<dbReference type="Proteomes" id="UP000612899">
    <property type="component" value="Unassembled WGS sequence"/>
</dbReference>
<name>A0A8J3Q4Q0_9ACTN</name>
<proteinExistence type="predicted"/>
<dbReference type="EMBL" id="BONY01000009">
    <property type="protein sequence ID" value="GIH03765.1"/>
    <property type="molecule type" value="Genomic_DNA"/>
</dbReference>
<sequence>MKLVPDEQAGPGGYKKLQAQYGPAELHLPRTELIDVNCSTVALRPLTAFVQMTDLHIVDDQSPMRFECLNQWADDGPPHYKALPTGAAYRPHESMSTQVVDAMCRAIQKVGRGPKTGLPLEFTIVTGDAVDNCQYNETRWFIDLLDGQPITPNSGGVGDESATGGVLGLDPHYWLPSMKFNELHDGLGLDENFRAGFPEVLALPYAARRRFTAHGLRMPWYTAYGNHDALVQGNLPIDWDHLFNARNTAIGGFKISAFPGLPDRFEDVGDILGAIEEGLFPFPPSGRDVTADQQRRLLSRREFVQEHFTTTGSPAGHGFTAGSDRAYYVIPGGPTDLVCHVVLDTTYPVGGPDGWLDDTQFQWLEGVLRANSSQYIDGDPNTVDCRLVSNPGAVDKLIVIHSHHTSKSMGNRLARLRESNAHSGSDLVTLLLRYPNVILWVTGHNHRNEIAPHARRYLRTGGFWEVTTASHIDWPYQSRIFEIGEGSGTVSIFTTMVDIDAPLDWRNGDIYAPETLASLSRELAANDLQQRKDGVGRRPGADTDRNTQLMVPTPFALPSVATARNQDGRLLVYSADSVGGYYRYEWDTEGQTWSGWSNLPNLAPLRDLTAEPNRDGRVELFGLGTDGQVWRSWQNTPNGTWSLWNVFDMYTVEGWTPPAGGLVSIASACNLDGRLDLYAVDRVGKVFLRQKWYPDWPNGGGWSPWYPLDEVPVGSPLSMIAAEANADGRLEVFGVTTAGTVVHRSQITPGGNWSQWGSLGGDRIYAVTAVRHQDNRLQLYGLRQGAVVMCAQTVAGGSWSGWTDSGAAPENFVELAAERNGSGHVELFALGGSGRLFRRAQGSTTWALLGDVGINIVPDVRGAAPAAARWTLEFGGYPSDTFTVPVHEFADAGTVRSQSPYPGTKNRPGTTTVHLGIGLWDGSHH</sequence>
<dbReference type="CDD" id="cd06577">
    <property type="entry name" value="PASTA_pknB"/>
    <property type="match status" value="1"/>
</dbReference>
<reference evidence="2" key="1">
    <citation type="submission" date="2021-01" db="EMBL/GenBank/DDBJ databases">
        <title>Whole genome shotgun sequence of Rhizocola hellebori NBRC 109834.</title>
        <authorList>
            <person name="Komaki H."/>
            <person name="Tamura T."/>
        </authorList>
    </citation>
    <scope>NUCLEOTIDE SEQUENCE</scope>
    <source>
        <strain evidence="2">NBRC 109834</strain>
    </source>
</reference>
<gene>
    <name evidence="2" type="ORF">Rhe02_18320</name>
</gene>
<dbReference type="SUPFAM" id="SSF56300">
    <property type="entry name" value="Metallo-dependent phosphatases"/>
    <property type="match status" value="1"/>
</dbReference>
<dbReference type="Gene3D" id="2.120.10.70">
    <property type="entry name" value="Fucose-specific lectin"/>
    <property type="match status" value="2"/>
</dbReference>
<dbReference type="NCBIfam" id="TIGR03767">
    <property type="entry name" value="P_acnes_RR"/>
    <property type="match status" value="1"/>
</dbReference>
<accession>A0A8J3Q4Q0</accession>
<dbReference type="CDD" id="cd22954">
    <property type="entry name" value="PLL_lectin"/>
    <property type="match status" value="1"/>
</dbReference>
<dbReference type="InterPro" id="IPR022506">
    <property type="entry name" value="Metallophosphoesterase_PPA1498"/>
</dbReference>
<feature type="domain" description="PLL-like beta propeller" evidence="1">
    <location>
        <begin position="560"/>
        <end position="846"/>
    </location>
</feature>
<evidence type="ECO:0000313" key="2">
    <source>
        <dbReference type="EMBL" id="GIH03765.1"/>
    </source>
</evidence>
<dbReference type="Pfam" id="PF26607">
    <property type="entry name" value="DUF8189"/>
    <property type="match status" value="1"/>
</dbReference>
<protein>
    <recommendedName>
        <fullName evidence="1">PLL-like beta propeller domain-containing protein</fullName>
    </recommendedName>
</protein>
<organism evidence="2 3">
    <name type="scientific">Rhizocola hellebori</name>
    <dbReference type="NCBI Taxonomy" id="1392758"/>
    <lineage>
        <taxon>Bacteria</taxon>
        <taxon>Bacillati</taxon>
        <taxon>Actinomycetota</taxon>
        <taxon>Actinomycetes</taxon>
        <taxon>Micromonosporales</taxon>
        <taxon>Micromonosporaceae</taxon>
        <taxon>Rhizocola</taxon>
    </lineage>
</organism>
<keyword evidence="3" id="KW-1185">Reference proteome</keyword>
<dbReference type="InterPro" id="IPR029052">
    <property type="entry name" value="Metallo-depent_PP-like"/>
</dbReference>
<comment type="caution">
    <text evidence="2">The sequence shown here is derived from an EMBL/GenBank/DDBJ whole genome shotgun (WGS) entry which is preliminary data.</text>
</comment>
<dbReference type="Gene3D" id="3.60.21.10">
    <property type="match status" value="1"/>
</dbReference>
<evidence type="ECO:0000259" key="1">
    <source>
        <dbReference type="Pfam" id="PF26607"/>
    </source>
</evidence>
<dbReference type="InterPro" id="IPR005543">
    <property type="entry name" value="PASTA_dom"/>
</dbReference>
<dbReference type="AlphaFoldDB" id="A0A8J3Q4Q0"/>
<dbReference type="SUPFAM" id="SSF89372">
    <property type="entry name" value="Fucose-specific lectin"/>
    <property type="match status" value="2"/>
</dbReference>